<dbReference type="GeneID" id="19114016"/>
<keyword evidence="2" id="KW-1185">Reference proteome</keyword>
<evidence type="ECO:0000313" key="1">
    <source>
        <dbReference type="EMBL" id="EMC97899.1"/>
    </source>
</evidence>
<dbReference type="RefSeq" id="XP_007674786.1">
    <property type="nucleotide sequence ID" value="XM_007676596.1"/>
</dbReference>
<evidence type="ECO:0000313" key="2">
    <source>
        <dbReference type="Proteomes" id="UP000011761"/>
    </source>
</evidence>
<reference evidence="1 2" key="1">
    <citation type="journal article" date="2012" name="PLoS Pathog.">
        <title>Diverse lifestyles and strategies of plant pathogenesis encoded in the genomes of eighteen Dothideomycetes fungi.</title>
        <authorList>
            <person name="Ohm R.A."/>
            <person name="Feau N."/>
            <person name="Henrissat B."/>
            <person name="Schoch C.L."/>
            <person name="Horwitz B.A."/>
            <person name="Barry K.W."/>
            <person name="Condon B.J."/>
            <person name="Copeland A.C."/>
            <person name="Dhillon B."/>
            <person name="Glaser F."/>
            <person name="Hesse C.N."/>
            <person name="Kosti I."/>
            <person name="LaButti K."/>
            <person name="Lindquist E.A."/>
            <person name="Lucas S."/>
            <person name="Salamov A.A."/>
            <person name="Bradshaw R.E."/>
            <person name="Ciuffetti L."/>
            <person name="Hamelin R.C."/>
            <person name="Kema G.H.J."/>
            <person name="Lawrence C."/>
            <person name="Scott J.A."/>
            <person name="Spatafora J.W."/>
            <person name="Turgeon B.G."/>
            <person name="de Wit P.J.G.M."/>
            <person name="Zhong S."/>
            <person name="Goodwin S.B."/>
            <person name="Grigoriev I.V."/>
        </authorList>
    </citation>
    <scope>NUCLEOTIDE SEQUENCE [LARGE SCALE GENOMIC DNA]</scope>
    <source>
        <strain evidence="1 2">UAMH 10762</strain>
    </source>
</reference>
<name>M2NF71_BAUPA</name>
<dbReference type="EMBL" id="KB445553">
    <property type="protein sequence ID" value="EMC97899.1"/>
    <property type="molecule type" value="Genomic_DNA"/>
</dbReference>
<sequence length="102" mass="11175">MLILTLTHADKHPRTPSDVLEPALVGRLNEACSSQVLGICTVAAGLLSLEYYRNVLQINFPAAGGYYLLLTRSNGLASTFKPIIASRIAGFNLPGRWLQYDR</sequence>
<organism evidence="1 2">
    <name type="scientific">Baudoinia panamericana (strain UAMH 10762)</name>
    <name type="common">Angels' share fungus</name>
    <name type="synonym">Baudoinia compniacensis (strain UAMH 10762)</name>
    <dbReference type="NCBI Taxonomy" id="717646"/>
    <lineage>
        <taxon>Eukaryota</taxon>
        <taxon>Fungi</taxon>
        <taxon>Dikarya</taxon>
        <taxon>Ascomycota</taxon>
        <taxon>Pezizomycotina</taxon>
        <taxon>Dothideomycetes</taxon>
        <taxon>Dothideomycetidae</taxon>
        <taxon>Mycosphaerellales</taxon>
        <taxon>Teratosphaeriaceae</taxon>
        <taxon>Baudoinia</taxon>
    </lineage>
</organism>
<accession>M2NF71</accession>
<dbReference type="KEGG" id="bcom:BAUCODRAFT_407103"/>
<dbReference type="HOGENOM" id="CLU_2276961_0_0_1"/>
<gene>
    <name evidence="1" type="ORF">BAUCODRAFT_407103</name>
</gene>
<dbReference type="AlphaFoldDB" id="M2NF71"/>
<proteinExistence type="predicted"/>
<protein>
    <submittedName>
        <fullName evidence="1">Uncharacterized protein</fullName>
    </submittedName>
</protein>
<dbReference type="Proteomes" id="UP000011761">
    <property type="component" value="Unassembled WGS sequence"/>
</dbReference>